<dbReference type="EMBL" id="OZ034826">
    <property type="protein sequence ID" value="CAL1681197.1"/>
    <property type="molecule type" value="Genomic_DNA"/>
</dbReference>
<protein>
    <submittedName>
        <fullName evidence="1">Uncharacterized protein</fullName>
    </submittedName>
</protein>
<gene>
    <name evidence="1" type="ORF">LPLAT_LOCUS7303</name>
</gene>
<evidence type="ECO:0000313" key="2">
    <source>
        <dbReference type="Proteomes" id="UP001497644"/>
    </source>
</evidence>
<evidence type="ECO:0000313" key="1">
    <source>
        <dbReference type="EMBL" id="CAL1681197.1"/>
    </source>
</evidence>
<sequence>MDNISDSKTLKGFYKHALRVEALRTKAFVAELGWRLTNPEKESVKLRMANRWLRRRVDNCEAEVKWLREKVEAFRKGVTPLPLSPSSAGQSPSLKIPKRHDTPEKMEVVAEVHNPPPSPIAPVPPTREETEVGEEALRLGRRVGGCDEKGLLTRIEALIDAKLTVLEERLRPSIRTATVDRGARCYRCGGTDHRAS</sequence>
<keyword evidence="2" id="KW-1185">Reference proteome</keyword>
<accession>A0AAV2NLQ0</accession>
<name>A0AAV2NLQ0_9HYME</name>
<organism evidence="1 2">
    <name type="scientific">Lasius platythorax</name>
    <dbReference type="NCBI Taxonomy" id="488582"/>
    <lineage>
        <taxon>Eukaryota</taxon>
        <taxon>Metazoa</taxon>
        <taxon>Ecdysozoa</taxon>
        <taxon>Arthropoda</taxon>
        <taxon>Hexapoda</taxon>
        <taxon>Insecta</taxon>
        <taxon>Pterygota</taxon>
        <taxon>Neoptera</taxon>
        <taxon>Endopterygota</taxon>
        <taxon>Hymenoptera</taxon>
        <taxon>Apocrita</taxon>
        <taxon>Aculeata</taxon>
        <taxon>Formicoidea</taxon>
        <taxon>Formicidae</taxon>
        <taxon>Formicinae</taxon>
        <taxon>Lasius</taxon>
        <taxon>Lasius</taxon>
    </lineage>
</organism>
<dbReference type="AlphaFoldDB" id="A0AAV2NLQ0"/>
<dbReference type="Proteomes" id="UP001497644">
    <property type="component" value="Chromosome 3"/>
</dbReference>
<reference evidence="1" key="1">
    <citation type="submission" date="2024-04" db="EMBL/GenBank/DDBJ databases">
        <authorList>
            <consortium name="Molecular Ecology Group"/>
        </authorList>
    </citation>
    <scope>NUCLEOTIDE SEQUENCE</scope>
</reference>
<proteinExistence type="predicted"/>